<evidence type="ECO:0000256" key="3">
    <source>
        <dbReference type="ARBA" id="ARBA00022737"/>
    </source>
</evidence>
<dbReference type="GO" id="GO:0005694">
    <property type="term" value="C:chromosome"/>
    <property type="evidence" value="ECO:0007669"/>
    <property type="project" value="UniProtKB-ARBA"/>
</dbReference>
<dbReference type="Pfam" id="PF00096">
    <property type="entry name" value="zf-C2H2"/>
    <property type="match status" value="1"/>
</dbReference>
<evidence type="ECO:0000313" key="10">
    <source>
        <dbReference type="EMBL" id="JAI59509.1"/>
    </source>
</evidence>
<dbReference type="GO" id="GO:0005634">
    <property type="term" value="C:nucleus"/>
    <property type="evidence" value="ECO:0007669"/>
    <property type="project" value="UniProtKB-SubCell"/>
</dbReference>
<dbReference type="AlphaFoldDB" id="A0A0P4VUJ2"/>
<comment type="subcellular location">
    <subcellularLocation>
        <location evidence="1">Nucleus</location>
    </subcellularLocation>
</comment>
<keyword evidence="5" id="KW-0862">Zinc</keyword>
<keyword evidence="3" id="KW-0677">Repeat</keyword>
<proteinExistence type="inferred from homology"/>
<evidence type="ECO:0000256" key="2">
    <source>
        <dbReference type="ARBA" id="ARBA00022723"/>
    </source>
</evidence>
<dbReference type="InterPro" id="IPR013087">
    <property type="entry name" value="Znf_C2H2_type"/>
</dbReference>
<keyword evidence="2" id="KW-0479">Metal-binding</keyword>
<evidence type="ECO:0000256" key="8">
    <source>
        <dbReference type="PROSITE-ProRule" id="PRU00042"/>
    </source>
</evidence>
<reference evidence="10" key="1">
    <citation type="submission" date="2015-09" db="EMBL/GenBank/DDBJ databases">
        <title>Scylla olivacea transcriptome.</title>
        <authorList>
            <person name="Ikhwanuddin M."/>
        </authorList>
    </citation>
    <scope>NUCLEOTIDE SEQUENCE</scope>
</reference>
<dbReference type="GO" id="GO:0008270">
    <property type="term" value="F:zinc ion binding"/>
    <property type="evidence" value="ECO:0007669"/>
    <property type="project" value="UniProtKB-KW"/>
</dbReference>
<dbReference type="InterPro" id="IPR036236">
    <property type="entry name" value="Znf_C2H2_sf"/>
</dbReference>
<feature type="domain" description="C2H2-type" evidence="9">
    <location>
        <begin position="148"/>
        <end position="175"/>
    </location>
</feature>
<keyword evidence="6" id="KW-0539">Nucleus</keyword>
<dbReference type="InterPro" id="IPR050527">
    <property type="entry name" value="Snail/Krueppel_Znf"/>
</dbReference>
<name>A0A0P4VUJ2_SCYOL</name>
<dbReference type="PROSITE" id="PS50157">
    <property type="entry name" value="ZINC_FINGER_C2H2_2"/>
    <property type="match status" value="2"/>
</dbReference>
<protein>
    <recommendedName>
        <fullName evidence="9">C2H2-type domain-containing protein</fullName>
    </recommendedName>
</protein>
<dbReference type="GO" id="GO:0000981">
    <property type="term" value="F:DNA-binding transcription factor activity, RNA polymerase II-specific"/>
    <property type="evidence" value="ECO:0007669"/>
    <property type="project" value="TreeGrafter"/>
</dbReference>
<dbReference type="EMBL" id="GDRN01095475">
    <property type="protein sequence ID" value="JAI59509.1"/>
    <property type="molecule type" value="Transcribed_RNA"/>
</dbReference>
<evidence type="ECO:0000256" key="1">
    <source>
        <dbReference type="ARBA" id="ARBA00004123"/>
    </source>
</evidence>
<evidence type="ECO:0000256" key="4">
    <source>
        <dbReference type="ARBA" id="ARBA00022771"/>
    </source>
</evidence>
<keyword evidence="4 8" id="KW-0863">Zinc-finger</keyword>
<dbReference type="GO" id="GO:0000978">
    <property type="term" value="F:RNA polymerase II cis-regulatory region sequence-specific DNA binding"/>
    <property type="evidence" value="ECO:0007669"/>
    <property type="project" value="TreeGrafter"/>
</dbReference>
<evidence type="ECO:0000256" key="6">
    <source>
        <dbReference type="ARBA" id="ARBA00023242"/>
    </source>
</evidence>
<dbReference type="FunFam" id="3.30.160.60:FF:001732">
    <property type="entry name" value="Zgc:162936"/>
    <property type="match status" value="1"/>
</dbReference>
<dbReference type="PANTHER" id="PTHR24388:SF54">
    <property type="entry name" value="PROTEIN ESCARGOT"/>
    <property type="match status" value="1"/>
</dbReference>
<evidence type="ECO:0000259" key="9">
    <source>
        <dbReference type="PROSITE" id="PS50157"/>
    </source>
</evidence>
<dbReference type="Gene3D" id="3.30.160.60">
    <property type="entry name" value="Classic Zinc Finger"/>
    <property type="match status" value="2"/>
</dbReference>
<feature type="domain" description="C2H2-type" evidence="9">
    <location>
        <begin position="176"/>
        <end position="204"/>
    </location>
</feature>
<comment type="similarity">
    <text evidence="7">Belongs to the snail C2H2-type zinc-finger protein family.</text>
</comment>
<dbReference type="GO" id="GO:0045893">
    <property type="term" value="P:positive regulation of DNA-templated transcription"/>
    <property type="evidence" value="ECO:0007669"/>
    <property type="project" value="UniProtKB-ARBA"/>
</dbReference>
<evidence type="ECO:0000256" key="7">
    <source>
        <dbReference type="ARBA" id="ARBA00037948"/>
    </source>
</evidence>
<accession>A0A0P4VUJ2</accession>
<dbReference type="SMART" id="SM00355">
    <property type="entry name" value="ZnF_C2H2"/>
    <property type="match status" value="2"/>
</dbReference>
<evidence type="ECO:0000256" key="5">
    <source>
        <dbReference type="ARBA" id="ARBA00022833"/>
    </source>
</evidence>
<dbReference type="SUPFAM" id="SSF57667">
    <property type="entry name" value="beta-beta-alpha zinc fingers"/>
    <property type="match status" value="1"/>
</dbReference>
<sequence length="216" mass="23804">MRATLPTNPELHKWGHGQDAATRVSRWSRLLPGQSKVLTCAPSVATWLARRKTSRNICASTLARSRMPVPGVCTAPPRTATCGRTLEESTLSTCCPLLISSRHYQARQMEMAPARDVCGTGHPTSHFVTGNSQPEEMLVPGNREGLRLFCDQCSYKARDSTNLRRHKRIHTGEKPYSCSLCGYRSTQSNNVKAHIKRIHGGWGPHVAGGQDTSETL</sequence>
<organism evidence="10">
    <name type="scientific">Scylla olivacea</name>
    <name type="common">Orange mud crab</name>
    <name type="synonym">Cancer olivacea</name>
    <dbReference type="NCBI Taxonomy" id="85551"/>
    <lineage>
        <taxon>Eukaryota</taxon>
        <taxon>Metazoa</taxon>
        <taxon>Ecdysozoa</taxon>
        <taxon>Arthropoda</taxon>
        <taxon>Crustacea</taxon>
        <taxon>Multicrustacea</taxon>
        <taxon>Malacostraca</taxon>
        <taxon>Eumalacostraca</taxon>
        <taxon>Eucarida</taxon>
        <taxon>Decapoda</taxon>
        <taxon>Pleocyemata</taxon>
        <taxon>Brachyura</taxon>
        <taxon>Eubrachyura</taxon>
        <taxon>Portunoidea</taxon>
        <taxon>Portunidae</taxon>
        <taxon>Portuninae</taxon>
        <taxon>Scylla</taxon>
    </lineage>
</organism>
<dbReference type="PANTHER" id="PTHR24388">
    <property type="entry name" value="ZINC FINGER PROTEIN"/>
    <property type="match status" value="1"/>
</dbReference>